<evidence type="ECO:0000256" key="12">
    <source>
        <dbReference type="ARBA" id="ARBA00049954"/>
    </source>
</evidence>
<dbReference type="PROSITE" id="PS00627">
    <property type="entry name" value="GHMP_KINASES_ATP"/>
    <property type="match status" value="1"/>
</dbReference>
<dbReference type="EC" id="2.7.1.39" evidence="3 13"/>
<evidence type="ECO:0000256" key="9">
    <source>
        <dbReference type="ARBA" id="ARBA00022777"/>
    </source>
</evidence>
<evidence type="ECO:0000256" key="1">
    <source>
        <dbReference type="ARBA" id="ARBA00005015"/>
    </source>
</evidence>
<dbReference type="SUPFAM" id="SSF54211">
    <property type="entry name" value="Ribosomal protein S5 domain 2-like"/>
    <property type="match status" value="1"/>
</dbReference>
<evidence type="ECO:0000259" key="15">
    <source>
        <dbReference type="Pfam" id="PF08544"/>
    </source>
</evidence>
<dbReference type="InterPro" id="IPR014721">
    <property type="entry name" value="Ribsml_uS5_D2-typ_fold_subgr"/>
</dbReference>
<dbReference type="InterPro" id="IPR000870">
    <property type="entry name" value="Homoserine_kinase"/>
</dbReference>
<organism evidence="16 17">
    <name type="scientific">Halanaerobacter jeridensis</name>
    <dbReference type="NCBI Taxonomy" id="706427"/>
    <lineage>
        <taxon>Bacteria</taxon>
        <taxon>Bacillati</taxon>
        <taxon>Bacillota</taxon>
        <taxon>Clostridia</taxon>
        <taxon>Halanaerobiales</taxon>
        <taxon>Halobacteroidaceae</taxon>
        <taxon>Halanaerobacter</taxon>
    </lineage>
</organism>
<dbReference type="GO" id="GO:0005524">
    <property type="term" value="F:ATP binding"/>
    <property type="evidence" value="ECO:0007669"/>
    <property type="project" value="UniProtKB-UniRule"/>
</dbReference>
<evidence type="ECO:0000256" key="11">
    <source>
        <dbReference type="ARBA" id="ARBA00049375"/>
    </source>
</evidence>
<dbReference type="Pfam" id="PF00288">
    <property type="entry name" value="GHMP_kinases_N"/>
    <property type="match status" value="1"/>
</dbReference>
<dbReference type="GO" id="GO:0005737">
    <property type="term" value="C:cytoplasm"/>
    <property type="evidence" value="ECO:0007669"/>
    <property type="project" value="UniProtKB-SubCell"/>
</dbReference>
<feature type="binding site" evidence="13">
    <location>
        <begin position="86"/>
        <end position="96"/>
    </location>
    <ligand>
        <name>ATP</name>
        <dbReference type="ChEBI" id="CHEBI:30616"/>
    </ligand>
</feature>
<keyword evidence="17" id="KW-1185">Reference proteome</keyword>
<dbReference type="NCBIfam" id="TIGR00191">
    <property type="entry name" value="thrB"/>
    <property type="match status" value="1"/>
</dbReference>
<dbReference type="InterPro" id="IPR006203">
    <property type="entry name" value="GHMP_knse_ATP-bd_CS"/>
</dbReference>
<evidence type="ECO:0000256" key="2">
    <source>
        <dbReference type="ARBA" id="ARBA00007370"/>
    </source>
</evidence>
<dbReference type="InterPro" id="IPR006204">
    <property type="entry name" value="GHMP_kinase_N_dom"/>
</dbReference>
<feature type="domain" description="GHMP kinase N-terminal" evidence="14">
    <location>
        <begin position="57"/>
        <end position="139"/>
    </location>
</feature>
<dbReference type="Gene3D" id="3.30.70.890">
    <property type="entry name" value="GHMP kinase, C-terminal domain"/>
    <property type="match status" value="1"/>
</dbReference>
<dbReference type="PRINTS" id="PR00958">
    <property type="entry name" value="HOMSERKINASE"/>
</dbReference>
<gene>
    <name evidence="13" type="primary">thrB</name>
    <name evidence="16" type="ORF">JOC47_000833</name>
</gene>
<evidence type="ECO:0000256" key="10">
    <source>
        <dbReference type="ARBA" id="ARBA00022840"/>
    </source>
</evidence>
<evidence type="ECO:0000256" key="3">
    <source>
        <dbReference type="ARBA" id="ARBA00012078"/>
    </source>
</evidence>
<dbReference type="InterPro" id="IPR013750">
    <property type="entry name" value="GHMP_kinase_C_dom"/>
</dbReference>
<evidence type="ECO:0000256" key="6">
    <source>
        <dbReference type="ARBA" id="ARBA00022679"/>
    </source>
</evidence>
<dbReference type="NCBIfam" id="NF002288">
    <property type="entry name" value="PRK01212.1-4"/>
    <property type="match status" value="1"/>
</dbReference>
<comment type="subcellular location">
    <subcellularLocation>
        <location evidence="13">Cytoplasm</location>
    </subcellularLocation>
</comment>
<dbReference type="AlphaFoldDB" id="A0A939BQ76"/>
<keyword evidence="10 13" id="KW-0067">ATP-binding</keyword>
<dbReference type="Proteomes" id="UP000774000">
    <property type="component" value="Unassembled WGS sequence"/>
</dbReference>
<dbReference type="GO" id="GO:0009088">
    <property type="term" value="P:threonine biosynthetic process"/>
    <property type="evidence" value="ECO:0007669"/>
    <property type="project" value="UniProtKB-UniRule"/>
</dbReference>
<evidence type="ECO:0000256" key="4">
    <source>
        <dbReference type="ARBA" id="ARBA00017858"/>
    </source>
</evidence>
<dbReference type="SUPFAM" id="SSF55060">
    <property type="entry name" value="GHMP Kinase, C-terminal domain"/>
    <property type="match status" value="1"/>
</dbReference>
<dbReference type="HAMAP" id="MF_00384">
    <property type="entry name" value="Homoser_kinase"/>
    <property type="match status" value="1"/>
</dbReference>
<dbReference type="Pfam" id="PF08544">
    <property type="entry name" value="GHMP_kinases_C"/>
    <property type="match status" value="1"/>
</dbReference>
<dbReference type="InterPro" id="IPR036554">
    <property type="entry name" value="GHMP_kinase_C_sf"/>
</dbReference>
<comment type="caution">
    <text evidence="16">The sequence shown here is derived from an EMBL/GenBank/DDBJ whole genome shotgun (WGS) entry which is preliminary data.</text>
</comment>
<dbReference type="RefSeq" id="WP_204700706.1">
    <property type="nucleotide sequence ID" value="NZ_JAFBDQ010000003.1"/>
</dbReference>
<evidence type="ECO:0000256" key="7">
    <source>
        <dbReference type="ARBA" id="ARBA00022697"/>
    </source>
</evidence>
<protein>
    <recommendedName>
        <fullName evidence="4 13">Homoserine kinase</fullName>
        <shortName evidence="13">HK</shortName>
        <shortName evidence="13">HSK</shortName>
        <ecNumber evidence="3 13">2.7.1.39</ecNumber>
    </recommendedName>
</protein>
<keyword evidence="13" id="KW-0963">Cytoplasm</keyword>
<keyword evidence="8 13" id="KW-0547">Nucleotide-binding</keyword>
<keyword evidence="5 13" id="KW-0028">Amino-acid biosynthesis</keyword>
<comment type="catalytic activity">
    <reaction evidence="11 13">
        <text>L-homoserine + ATP = O-phospho-L-homoserine + ADP + H(+)</text>
        <dbReference type="Rhea" id="RHEA:13985"/>
        <dbReference type="ChEBI" id="CHEBI:15378"/>
        <dbReference type="ChEBI" id="CHEBI:30616"/>
        <dbReference type="ChEBI" id="CHEBI:57476"/>
        <dbReference type="ChEBI" id="CHEBI:57590"/>
        <dbReference type="ChEBI" id="CHEBI:456216"/>
        <dbReference type="EC" id="2.7.1.39"/>
    </reaction>
</comment>
<dbReference type="GO" id="GO:0004413">
    <property type="term" value="F:homoserine kinase activity"/>
    <property type="evidence" value="ECO:0007669"/>
    <property type="project" value="UniProtKB-UniRule"/>
</dbReference>
<dbReference type="PANTHER" id="PTHR20861:SF1">
    <property type="entry name" value="HOMOSERINE KINASE"/>
    <property type="match status" value="1"/>
</dbReference>
<dbReference type="PANTHER" id="PTHR20861">
    <property type="entry name" value="HOMOSERINE/4-DIPHOSPHOCYTIDYL-2-C-METHYL-D-ERYTHRITOL KINASE"/>
    <property type="match status" value="1"/>
</dbReference>
<accession>A0A939BQ76</accession>
<keyword evidence="6 13" id="KW-0808">Transferase</keyword>
<evidence type="ECO:0000313" key="16">
    <source>
        <dbReference type="EMBL" id="MBM7555999.1"/>
    </source>
</evidence>
<feature type="domain" description="GHMP kinase C-terminal" evidence="15">
    <location>
        <begin position="201"/>
        <end position="273"/>
    </location>
</feature>
<dbReference type="Gene3D" id="3.30.230.10">
    <property type="match status" value="1"/>
</dbReference>
<evidence type="ECO:0000313" key="17">
    <source>
        <dbReference type="Proteomes" id="UP000774000"/>
    </source>
</evidence>
<evidence type="ECO:0000256" key="13">
    <source>
        <dbReference type="HAMAP-Rule" id="MF_00384"/>
    </source>
</evidence>
<evidence type="ECO:0000259" key="14">
    <source>
        <dbReference type="Pfam" id="PF00288"/>
    </source>
</evidence>
<evidence type="ECO:0000256" key="8">
    <source>
        <dbReference type="ARBA" id="ARBA00022741"/>
    </source>
</evidence>
<keyword evidence="7 13" id="KW-0791">Threonine biosynthesis</keyword>
<dbReference type="InterPro" id="IPR020568">
    <property type="entry name" value="Ribosomal_Su5_D2-typ_SF"/>
</dbReference>
<keyword evidence="9 13" id="KW-0418">Kinase</keyword>
<name>A0A939BQ76_9FIRM</name>
<reference evidence="16" key="1">
    <citation type="submission" date="2021-01" db="EMBL/GenBank/DDBJ databases">
        <title>Genomic Encyclopedia of Type Strains, Phase IV (KMG-IV): sequencing the most valuable type-strain genomes for metagenomic binning, comparative biology and taxonomic classification.</title>
        <authorList>
            <person name="Goeker M."/>
        </authorList>
    </citation>
    <scope>NUCLEOTIDE SEQUENCE</scope>
    <source>
        <strain evidence="16">DSM 23230</strain>
    </source>
</reference>
<comment type="similarity">
    <text evidence="2 13">Belongs to the GHMP kinase family. Homoserine kinase subfamily.</text>
</comment>
<comment type="pathway">
    <text evidence="1 13">Amino-acid biosynthesis; L-threonine biosynthesis; L-threonine from L-aspartate: step 4/5.</text>
</comment>
<proteinExistence type="inferred from homology"/>
<sequence>MIDVKVPATTANLGPGFDTLGMGLSFYNEVQVKETASDLEIEIKGEGRTQLPTTKDNLIYQAMKQLFTKVGYKPDGLYIKAINNIPLARGLGSSAAAIVGGLLAANELVEDKLSISELVNLATKIEGHPDNVSPALLGGIVVSNYKNNRVIYEKIAVPELKIVVCIPDYELSTSKSREVLPQQVQFDDAVFNVSHMGLLLTGFLKQDYKIIKEGLKDRLHQPYREKILPGFEKIRTQLESKALGIVLSGSGPTVIALTLEDEEEIGRKMVDFFAEEDVEAKYVVTTPTNQGAQVIMNKK</sequence>
<dbReference type="PIRSF" id="PIRSF000676">
    <property type="entry name" value="Homoser_kin"/>
    <property type="match status" value="1"/>
</dbReference>
<dbReference type="EMBL" id="JAFBDQ010000003">
    <property type="protein sequence ID" value="MBM7555999.1"/>
    <property type="molecule type" value="Genomic_DNA"/>
</dbReference>
<comment type="function">
    <text evidence="12 13">Catalyzes the ATP-dependent phosphorylation of L-homoserine to L-homoserine phosphate.</text>
</comment>
<evidence type="ECO:0000256" key="5">
    <source>
        <dbReference type="ARBA" id="ARBA00022605"/>
    </source>
</evidence>